<protein>
    <submittedName>
        <fullName evidence="2">Uncharacterized protein</fullName>
    </submittedName>
</protein>
<accession>A0AAV0GWX1</accession>
<keyword evidence="3" id="KW-1185">Reference proteome</keyword>
<dbReference type="Proteomes" id="UP001154282">
    <property type="component" value="Unassembled WGS sequence"/>
</dbReference>
<evidence type="ECO:0000313" key="3">
    <source>
        <dbReference type="Proteomes" id="UP001154282"/>
    </source>
</evidence>
<evidence type="ECO:0000256" key="1">
    <source>
        <dbReference type="SAM" id="MobiDB-lite"/>
    </source>
</evidence>
<organism evidence="2 3">
    <name type="scientific">Linum tenue</name>
    <dbReference type="NCBI Taxonomy" id="586396"/>
    <lineage>
        <taxon>Eukaryota</taxon>
        <taxon>Viridiplantae</taxon>
        <taxon>Streptophyta</taxon>
        <taxon>Embryophyta</taxon>
        <taxon>Tracheophyta</taxon>
        <taxon>Spermatophyta</taxon>
        <taxon>Magnoliopsida</taxon>
        <taxon>eudicotyledons</taxon>
        <taxon>Gunneridae</taxon>
        <taxon>Pentapetalae</taxon>
        <taxon>rosids</taxon>
        <taxon>fabids</taxon>
        <taxon>Malpighiales</taxon>
        <taxon>Linaceae</taxon>
        <taxon>Linum</taxon>
    </lineage>
</organism>
<feature type="region of interest" description="Disordered" evidence="1">
    <location>
        <begin position="1"/>
        <end position="27"/>
    </location>
</feature>
<gene>
    <name evidence="2" type="ORF">LITE_LOCUS1466</name>
</gene>
<dbReference type="AlphaFoldDB" id="A0AAV0GWX1"/>
<name>A0AAV0GWX1_9ROSI</name>
<dbReference type="EMBL" id="CAMGYJ010000002">
    <property type="protein sequence ID" value="CAI0377474.1"/>
    <property type="molecule type" value="Genomic_DNA"/>
</dbReference>
<feature type="compositionally biased region" description="Basic and acidic residues" evidence="1">
    <location>
        <begin position="17"/>
        <end position="27"/>
    </location>
</feature>
<sequence>MRPDGDDDGLIYGGEVSDGKKIGEGRRCPRRLHDRNWKSLNPGLYIVYGLSEKGMRPIGLERWEKHADYRDVKDP</sequence>
<proteinExistence type="predicted"/>
<evidence type="ECO:0000313" key="2">
    <source>
        <dbReference type="EMBL" id="CAI0377474.1"/>
    </source>
</evidence>
<reference evidence="2" key="1">
    <citation type="submission" date="2022-08" db="EMBL/GenBank/DDBJ databases">
        <authorList>
            <person name="Gutierrez-Valencia J."/>
        </authorList>
    </citation>
    <scope>NUCLEOTIDE SEQUENCE</scope>
</reference>
<comment type="caution">
    <text evidence="2">The sequence shown here is derived from an EMBL/GenBank/DDBJ whole genome shotgun (WGS) entry which is preliminary data.</text>
</comment>